<dbReference type="EMBL" id="RKRF01000007">
    <property type="protein sequence ID" value="RPF55794.1"/>
    <property type="molecule type" value="Genomic_DNA"/>
</dbReference>
<dbReference type="Proteomes" id="UP000276443">
    <property type="component" value="Unassembled WGS sequence"/>
</dbReference>
<dbReference type="SUPFAM" id="SSF54403">
    <property type="entry name" value="Cystatin/monellin"/>
    <property type="match status" value="2"/>
</dbReference>
<evidence type="ECO:0000313" key="3">
    <source>
        <dbReference type="EMBL" id="RPF55794.1"/>
    </source>
</evidence>
<dbReference type="InterPro" id="IPR046350">
    <property type="entry name" value="Cystatin_sf"/>
</dbReference>
<evidence type="ECO:0000259" key="2">
    <source>
        <dbReference type="Pfam" id="PF17881"/>
    </source>
</evidence>
<proteinExistence type="predicted"/>
<evidence type="ECO:0000313" key="4">
    <source>
        <dbReference type="Proteomes" id="UP000276443"/>
    </source>
</evidence>
<dbReference type="OrthoDB" id="2381181at2"/>
<protein>
    <submittedName>
        <fullName evidence="3">Uncharacterized protein YpmB</fullName>
    </submittedName>
</protein>
<reference evidence="3 4" key="1">
    <citation type="submission" date="2018-11" db="EMBL/GenBank/DDBJ databases">
        <title>Genomic Encyclopedia of Type Strains, Phase IV (KMG-IV): sequencing the most valuable type-strain genomes for metagenomic binning, comparative biology and taxonomic classification.</title>
        <authorList>
            <person name="Goeker M."/>
        </authorList>
    </citation>
    <scope>NUCLEOTIDE SEQUENCE [LARGE SCALE GENOMIC DNA]</scope>
    <source>
        <strain evidence="3 4">DSM 18090</strain>
    </source>
</reference>
<evidence type="ECO:0000256" key="1">
    <source>
        <dbReference type="SAM" id="Phobius"/>
    </source>
</evidence>
<dbReference type="Pfam" id="PF17881">
    <property type="entry name" value="TseB"/>
    <property type="match status" value="1"/>
</dbReference>
<accession>A0A3N5BDN0</accession>
<dbReference type="Gene3D" id="3.10.450.40">
    <property type="match status" value="2"/>
</dbReference>
<name>A0A3N5BDN0_9BACI</name>
<dbReference type="InterPro" id="IPR041401">
    <property type="entry name" value="TseB-like_dom"/>
</dbReference>
<feature type="transmembrane region" description="Helical" evidence="1">
    <location>
        <begin position="12"/>
        <end position="34"/>
    </location>
</feature>
<feature type="domain" description="Cell wall elongation regulator TseB-like" evidence="2">
    <location>
        <begin position="49"/>
        <end position="91"/>
    </location>
</feature>
<sequence length="172" mass="19914">MQLLGGTMRKVLLICLTILIAIAIIGLFTFLIIYNGIQNDMSEMEERSINQAKSNSPIETVEGVRQFNGQSSYIVVTGQNENEKLLHAFIPDSNDEELEVEWVEAEEGLTEEEMLTEWRNNCSQCDLMSITPGIMNSRYVWEIIYEENNRIYFQTYRFINGEIYDSISFNKD</sequence>
<keyword evidence="1" id="KW-0472">Membrane</keyword>
<comment type="caution">
    <text evidence="3">The sequence shown here is derived from an EMBL/GenBank/DDBJ whole genome shotgun (WGS) entry which is preliminary data.</text>
</comment>
<dbReference type="AlphaFoldDB" id="A0A3N5BDN0"/>
<gene>
    <name evidence="3" type="ORF">EDC24_0678</name>
</gene>
<keyword evidence="1" id="KW-0812">Transmembrane</keyword>
<organism evidence="3 4">
    <name type="scientific">Aquisalibacillus elongatus</name>
    <dbReference type="NCBI Taxonomy" id="485577"/>
    <lineage>
        <taxon>Bacteria</taxon>
        <taxon>Bacillati</taxon>
        <taxon>Bacillota</taxon>
        <taxon>Bacilli</taxon>
        <taxon>Bacillales</taxon>
        <taxon>Bacillaceae</taxon>
        <taxon>Aquisalibacillus</taxon>
    </lineage>
</organism>
<keyword evidence="4" id="KW-1185">Reference proteome</keyword>
<keyword evidence="1" id="KW-1133">Transmembrane helix</keyword>